<dbReference type="Proteomes" id="UP000092600">
    <property type="component" value="Unassembled WGS sequence"/>
</dbReference>
<name>A0A199VSZ8_ANACO</name>
<dbReference type="STRING" id="4615.A0A199VSZ8"/>
<gene>
    <name evidence="1" type="ORF">ACMD2_27240</name>
</gene>
<accession>A0A199VSZ8</accession>
<organism evidence="1 2">
    <name type="scientific">Ananas comosus</name>
    <name type="common">Pineapple</name>
    <name type="synonym">Ananas ananas</name>
    <dbReference type="NCBI Taxonomy" id="4615"/>
    <lineage>
        <taxon>Eukaryota</taxon>
        <taxon>Viridiplantae</taxon>
        <taxon>Streptophyta</taxon>
        <taxon>Embryophyta</taxon>
        <taxon>Tracheophyta</taxon>
        <taxon>Spermatophyta</taxon>
        <taxon>Magnoliopsida</taxon>
        <taxon>Liliopsida</taxon>
        <taxon>Poales</taxon>
        <taxon>Bromeliaceae</taxon>
        <taxon>Bromelioideae</taxon>
        <taxon>Ananas</taxon>
    </lineage>
</organism>
<sequence length="93" mass="10874">MKSILNNEENSNRTVIEYELEFTRLERFAPKLVEFELERAQKFEEGLRPDIRQLVVGYELPTLKDVVNKALLLEKELQRTHSASAISEPSRTQ</sequence>
<evidence type="ECO:0000313" key="1">
    <source>
        <dbReference type="EMBL" id="OAY80051.1"/>
    </source>
</evidence>
<evidence type="ECO:0008006" key="3">
    <source>
        <dbReference type="Google" id="ProtNLM"/>
    </source>
</evidence>
<evidence type="ECO:0000313" key="2">
    <source>
        <dbReference type="Proteomes" id="UP000092600"/>
    </source>
</evidence>
<proteinExistence type="predicted"/>
<protein>
    <recommendedName>
        <fullName evidence="3">Retrotransposon gag domain-containing protein</fullName>
    </recommendedName>
</protein>
<dbReference type="EMBL" id="LSRQ01000956">
    <property type="protein sequence ID" value="OAY80051.1"/>
    <property type="molecule type" value="Genomic_DNA"/>
</dbReference>
<comment type="caution">
    <text evidence="1">The sequence shown here is derived from an EMBL/GenBank/DDBJ whole genome shotgun (WGS) entry which is preliminary data.</text>
</comment>
<dbReference type="AlphaFoldDB" id="A0A199VSZ8"/>
<reference evidence="1 2" key="1">
    <citation type="journal article" date="2016" name="DNA Res.">
        <title>The draft genome of MD-2 pineapple using hybrid error correction of long reads.</title>
        <authorList>
            <person name="Redwan R.M."/>
            <person name="Saidin A."/>
            <person name="Kumar S.V."/>
        </authorList>
    </citation>
    <scope>NUCLEOTIDE SEQUENCE [LARGE SCALE GENOMIC DNA]</scope>
    <source>
        <strain evidence="2">cv. MD2</strain>
        <tissue evidence="1">Leaf</tissue>
    </source>
</reference>